<dbReference type="Proteomes" id="UP000603141">
    <property type="component" value="Unassembled WGS sequence"/>
</dbReference>
<reference evidence="2" key="1">
    <citation type="submission" date="2021-01" db="EMBL/GenBank/DDBJ databases">
        <title>Modified the classification status of verrucomicrobia.</title>
        <authorList>
            <person name="Feng X."/>
        </authorList>
    </citation>
    <scope>NUCLEOTIDE SEQUENCE</scope>
    <source>
        <strain evidence="2">KCTC 22041</strain>
    </source>
</reference>
<organism evidence="2 3">
    <name type="scientific">Luteolibacter pohnpeiensis</name>
    <dbReference type="NCBI Taxonomy" id="454153"/>
    <lineage>
        <taxon>Bacteria</taxon>
        <taxon>Pseudomonadati</taxon>
        <taxon>Verrucomicrobiota</taxon>
        <taxon>Verrucomicrobiia</taxon>
        <taxon>Verrucomicrobiales</taxon>
        <taxon>Verrucomicrobiaceae</taxon>
        <taxon>Luteolibacter</taxon>
    </lineage>
</organism>
<protein>
    <submittedName>
        <fullName evidence="2">Uncharacterized protein</fullName>
    </submittedName>
</protein>
<feature type="compositionally biased region" description="Basic and acidic residues" evidence="1">
    <location>
        <begin position="15"/>
        <end position="41"/>
    </location>
</feature>
<comment type="caution">
    <text evidence="2">The sequence shown here is derived from an EMBL/GenBank/DDBJ whole genome shotgun (WGS) entry which is preliminary data.</text>
</comment>
<feature type="region of interest" description="Disordered" evidence="1">
    <location>
        <begin position="1"/>
        <end position="42"/>
    </location>
</feature>
<name>A0A934VSX5_9BACT</name>
<dbReference type="RefSeq" id="WP_200274288.1">
    <property type="nucleotide sequence ID" value="NZ_JAENIJ010000105.1"/>
</dbReference>
<evidence type="ECO:0000256" key="1">
    <source>
        <dbReference type="SAM" id="MobiDB-lite"/>
    </source>
</evidence>
<feature type="non-terminal residue" evidence="2">
    <location>
        <position position="1"/>
    </location>
</feature>
<evidence type="ECO:0000313" key="2">
    <source>
        <dbReference type="EMBL" id="MBK1884781.1"/>
    </source>
</evidence>
<evidence type="ECO:0000313" key="3">
    <source>
        <dbReference type="Proteomes" id="UP000603141"/>
    </source>
</evidence>
<accession>A0A934VSX5</accession>
<sequence length="275" mass="30022">LFQAAPNGAQGDPETAERGHETKEDLEKFDEKPGEKPKVKAADASLTWRRFPAGSGTLGIPRSEMPQIASGNRGALVGFLRARGIESTSEEVEADSLKATQAEYAPEKVDAASNYSGGNRAILISQDNHVVDGHHQWLAALKQEKPIKVIRLQAPITRILMMVHRMPSTTVAASIREDYADSQPSTIDRLAENVLKNLTGVSREWLSPVRPAFERLAALAMSNNVNDQDFEAALEKAHREMPELFGRFNTPALQTAFEEAISSGVLAGSTSRYES</sequence>
<keyword evidence="3" id="KW-1185">Reference proteome</keyword>
<proteinExistence type="predicted"/>
<dbReference type="AlphaFoldDB" id="A0A934VSX5"/>
<gene>
    <name evidence="2" type="ORF">JIN85_20395</name>
</gene>
<dbReference type="EMBL" id="JAENIJ010000105">
    <property type="protein sequence ID" value="MBK1884781.1"/>
    <property type="molecule type" value="Genomic_DNA"/>
</dbReference>